<dbReference type="EnsemblMetazoa" id="CapteT206375">
    <property type="protein sequence ID" value="CapteP206375"/>
    <property type="gene ID" value="CapteG206375"/>
</dbReference>
<gene>
    <name evidence="2" type="ORF">CAPTEDRAFT_206375</name>
</gene>
<reference evidence="3" key="3">
    <citation type="submission" date="2015-06" db="UniProtKB">
        <authorList>
            <consortium name="EnsemblMetazoa"/>
        </authorList>
    </citation>
    <scope>IDENTIFICATION</scope>
</reference>
<evidence type="ECO:0000313" key="3">
    <source>
        <dbReference type="EnsemblMetazoa" id="CapteP206375"/>
    </source>
</evidence>
<evidence type="ECO:0000256" key="1">
    <source>
        <dbReference type="SAM" id="SignalP"/>
    </source>
</evidence>
<organism evidence="2">
    <name type="scientific">Capitella teleta</name>
    <name type="common">Polychaete worm</name>
    <dbReference type="NCBI Taxonomy" id="283909"/>
    <lineage>
        <taxon>Eukaryota</taxon>
        <taxon>Metazoa</taxon>
        <taxon>Spiralia</taxon>
        <taxon>Lophotrochozoa</taxon>
        <taxon>Annelida</taxon>
        <taxon>Polychaeta</taxon>
        <taxon>Sedentaria</taxon>
        <taxon>Scolecida</taxon>
        <taxon>Capitellidae</taxon>
        <taxon>Capitella</taxon>
    </lineage>
</organism>
<proteinExistence type="predicted"/>
<evidence type="ECO:0000313" key="2">
    <source>
        <dbReference type="EMBL" id="ELU17065.1"/>
    </source>
</evidence>
<evidence type="ECO:0000313" key="4">
    <source>
        <dbReference type="Proteomes" id="UP000014760"/>
    </source>
</evidence>
<feature type="chain" id="PRO_5008789146" description="Farnesoic acid O-methyl transferase domain-containing protein" evidence="1">
    <location>
        <begin position="19"/>
        <end position="189"/>
    </location>
</feature>
<reference evidence="2 4" key="2">
    <citation type="journal article" date="2013" name="Nature">
        <title>Insights into bilaterian evolution from three spiralian genomes.</title>
        <authorList>
            <person name="Simakov O."/>
            <person name="Marletaz F."/>
            <person name="Cho S.J."/>
            <person name="Edsinger-Gonzales E."/>
            <person name="Havlak P."/>
            <person name="Hellsten U."/>
            <person name="Kuo D.H."/>
            <person name="Larsson T."/>
            <person name="Lv J."/>
            <person name="Arendt D."/>
            <person name="Savage R."/>
            <person name="Osoegawa K."/>
            <person name="de Jong P."/>
            <person name="Grimwood J."/>
            <person name="Chapman J.A."/>
            <person name="Shapiro H."/>
            <person name="Aerts A."/>
            <person name="Otillar R.P."/>
            <person name="Terry A.Y."/>
            <person name="Boore J.L."/>
            <person name="Grigoriev I.V."/>
            <person name="Lindberg D.R."/>
            <person name="Seaver E.C."/>
            <person name="Weisblat D.A."/>
            <person name="Putnam N.H."/>
            <person name="Rokhsar D.S."/>
        </authorList>
    </citation>
    <scope>NUCLEOTIDE SEQUENCE</scope>
    <source>
        <strain evidence="2 4">I ESC-2004</strain>
    </source>
</reference>
<protein>
    <recommendedName>
        <fullName evidence="5">Farnesoic acid O-methyl transferase domain-containing protein</fullName>
    </recommendedName>
</protein>
<sequence>MKIFLVLTVALFADFAIGDIDMCFMEKLIDIDVGHKFVNHYPGRKQIYFGIKACADSLIEVGARFGEMFFVLSLGPSNGTAVRTYKHNAIRPSSSGTESLLECNEMKYFWVHWMDGSLSFGQGLEIGIGTINTIIDDDVRPDIYNNFYYVMKVGNGAEFENQCGILIADWNVPLREVHRDDLRPLSIPL</sequence>
<dbReference type="Proteomes" id="UP000014760">
    <property type="component" value="Unassembled WGS sequence"/>
</dbReference>
<evidence type="ECO:0008006" key="5">
    <source>
        <dbReference type="Google" id="ProtNLM"/>
    </source>
</evidence>
<dbReference type="AlphaFoldDB" id="R7VKU1"/>
<dbReference type="HOGENOM" id="CLU_104324_0_0_1"/>
<dbReference type="EMBL" id="AMQN01017103">
    <property type="status" value="NOT_ANNOTATED_CDS"/>
    <property type="molecule type" value="Genomic_DNA"/>
</dbReference>
<keyword evidence="4" id="KW-1185">Reference proteome</keyword>
<reference evidence="4" key="1">
    <citation type="submission" date="2012-12" db="EMBL/GenBank/DDBJ databases">
        <authorList>
            <person name="Hellsten U."/>
            <person name="Grimwood J."/>
            <person name="Chapman J.A."/>
            <person name="Shapiro H."/>
            <person name="Aerts A."/>
            <person name="Otillar R.P."/>
            <person name="Terry A.Y."/>
            <person name="Boore J.L."/>
            <person name="Simakov O."/>
            <person name="Marletaz F."/>
            <person name="Cho S.-J."/>
            <person name="Edsinger-Gonzales E."/>
            <person name="Havlak P."/>
            <person name="Kuo D.-H."/>
            <person name="Larsson T."/>
            <person name="Lv J."/>
            <person name="Arendt D."/>
            <person name="Savage R."/>
            <person name="Osoegawa K."/>
            <person name="de Jong P."/>
            <person name="Lindberg D.R."/>
            <person name="Seaver E.C."/>
            <person name="Weisblat D.A."/>
            <person name="Putnam N.H."/>
            <person name="Grigoriev I.V."/>
            <person name="Rokhsar D.S."/>
        </authorList>
    </citation>
    <scope>NUCLEOTIDE SEQUENCE</scope>
    <source>
        <strain evidence="4">I ESC-2004</strain>
    </source>
</reference>
<dbReference type="EMBL" id="KB292724">
    <property type="protein sequence ID" value="ELU17065.1"/>
    <property type="molecule type" value="Genomic_DNA"/>
</dbReference>
<keyword evidence="1" id="KW-0732">Signal</keyword>
<accession>R7VKU1</accession>
<name>R7VKU1_CAPTE</name>
<feature type="signal peptide" evidence="1">
    <location>
        <begin position="1"/>
        <end position="18"/>
    </location>
</feature>
<dbReference type="OrthoDB" id="6156557at2759"/>